<evidence type="ECO:0000256" key="12">
    <source>
        <dbReference type="SAM" id="MobiDB-lite"/>
    </source>
</evidence>
<dbReference type="GO" id="GO:0045087">
    <property type="term" value="P:innate immune response"/>
    <property type="evidence" value="ECO:0007669"/>
    <property type="project" value="UniProtKB-KW"/>
</dbReference>
<feature type="region of interest" description="Disordered" evidence="12">
    <location>
        <begin position="50"/>
        <end position="78"/>
    </location>
</feature>
<proteinExistence type="inferred from homology"/>
<feature type="domain" description="N-acetylmuramoyl-L-alanine amidase" evidence="14">
    <location>
        <begin position="89"/>
        <end position="229"/>
    </location>
</feature>
<keyword evidence="6" id="KW-0677">Repeat</keyword>
<dbReference type="SUPFAM" id="SSF55846">
    <property type="entry name" value="N-acetylmuramoyl-L-alanine amidase-like"/>
    <property type="match status" value="2"/>
</dbReference>
<sequence>MLRWLLIFSALDLGAWGGSPRLSWNEAQARGLSEGLWDLVVGISQLIRKSHNEDSGRRGQPVEGVPPRHPSPTAAGAPTIVSREEWGARSLTCKARLTLPVAYVITDQMAGMECQGPNSCGQKLQGLQSHSVYTKGWCDVAYNFLVGNDGRVYEGVGWNVQGMHTQGYNNISLGLAFFGNEIGSSPSPAALSAAEDLVFYAIKKGHLSPRYIQPLLLKEESCLVPQQPVMPRKDCPNIVTRSAWKARQTHCPTMSLPAKYVIIIHTAGATCNVSMDCQIHVRDIQSYHIDVMNFCDIGYHFLVGQDGSVYEGVGWHIQGSHTYGYNDIGLGIAFIGNFVEKPPNAAALEAAQNLIRCSVVKGHLVPNYLLVGHSDVVNVLSPGRALYNIIKTWPHFRH</sequence>
<dbReference type="InterPro" id="IPR002502">
    <property type="entry name" value="Amidase_domain"/>
</dbReference>
<evidence type="ECO:0000256" key="4">
    <source>
        <dbReference type="ARBA" id="ARBA00022588"/>
    </source>
</evidence>
<name>A0A5N4CPA6_CAMDR</name>
<dbReference type="GO" id="GO:0008270">
    <property type="term" value="F:zinc ion binding"/>
    <property type="evidence" value="ECO:0007669"/>
    <property type="project" value="InterPro"/>
</dbReference>
<keyword evidence="8" id="KW-0929">Antimicrobial</keyword>
<dbReference type="InterPro" id="IPR036505">
    <property type="entry name" value="Amidase/PGRP_sf"/>
</dbReference>
<dbReference type="Gene3D" id="3.40.80.10">
    <property type="entry name" value="Peptidoglycan recognition protein-like"/>
    <property type="match status" value="2"/>
</dbReference>
<dbReference type="Proteomes" id="UP000299084">
    <property type="component" value="Unassembled WGS sequence"/>
</dbReference>
<comment type="similarity">
    <text evidence="2">Belongs to the N-acetylmuramoyl-L-alanine amidase 2 family.</text>
</comment>
<evidence type="ECO:0000256" key="1">
    <source>
        <dbReference type="ARBA" id="ARBA00004613"/>
    </source>
</evidence>
<dbReference type="InterPro" id="IPR006619">
    <property type="entry name" value="PGRP_domain_met/bac"/>
</dbReference>
<keyword evidence="9" id="KW-1015">Disulfide bond</keyword>
<dbReference type="GO" id="GO:0009253">
    <property type="term" value="P:peptidoglycan catabolic process"/>
    <property type="evidence" value="ECO:0007669"/>
    <property type="project" value="InterPro"/>
</dbReference>
<reference evidence="16 17" key="1">
    <citation type="journal article" date="2019" name="Mol. Ecol. Resour.">
        <title>Improving Illumina assemblies with Hi-C and long reads: an example with the North African dromedary.</title>
        <authorList>
            <person name="Elbers J.P."/>
            <person name="Rogers M.F."/>
            <person name="Perelman P.L."/>
            <person name="Proskuryakova A.A."/>
            <person name="Serdyukova N.A."/>
            <person name="Johnson W.E."/>
            <person name="Horin P."/>
            <person name="Corander J."/>
            <person name="Murphy D."/>
            <person name="Burger P.A."/>
        </authorList>
    </citation>
    <scope>NUCLEOTIDE SEQUENCE [LARGE SCALE GENOMIC DNA]</scope>
    <source>
        <strain evidence="16">Drom800</strain>
        <tissue evidence="16">Blood</tissue>
    </source>
</reference>
<evidence type="ECO:0000259" key="15">
    <source>
        <dbReference type="SMART" id="SM00701"/>
    </source>
</evidence>
<evidence type="ECO:0000256" key="6">
    <source>
        <dbReference type="ARBA" id="ARBA00022737"/>
    </source>
</evidence>
<dbReference type="EMBL" id="JWIN03000021">
    <property type="protein sequence ID" value="KAB1260204.1"/>
    <property type="molecule type" value="Genomic_DNA"/>
</dbReference>
<dbReference type="SMART" id="SM00701">
    <property type="entry name" value="PGRP"/>
    <property type="match status" value="2"/>
</dbReference>
<evidence type="ECO:0000256" key="8">
    <source>
        <dbReference type="ARBA" id="ARBA00023022"/>
    </source>
</evidence>
<gene>
    <name evidence="16" type="ORF">Cadr_000024784</name>
</gene>
<evidence type="ECO:0000256" key="5">
    <source>
        <dbReference type="ARBA" id="ARBA00022729"/>
    </source>
</evidence>
<evidence type="ECO:0000256" key="10">
    <source>
        <dbReference type="ARBA" id="ARBA00023180"/>
    </source>
</evidence>
<accession>A0A5N4CPA6</accession>
<dbReference type="PANTHER" id="PTHR11022">
    <property type="entry name" value="PEPTIDOGLYCAN RECOGNITION PROTEIN"/>
    <property type="match status" value="1"/>
</dbReference>
<dbReference type="GO" id="GO:0042742">
    <property type="term" value="P:defense response to bacterium"/>
    <property type="evidence" value="ECO:0007669"/>
    <property type="project" value="UniProtKB-KW"/>
</dbReference>
<dbReference type="FunFam" id="3.40.80.10:FF:000004">
    <property type="entry name" value="Peptidoglycan recognition protein 4"/>
    <property type="match status" value="1"/>
</dbReference>
<evidence type="ECO:0000256" key="9">
    <source>
        <dbReference type="ARBA" id="ARBA00023157"/>
    </source>
</evidence>
<keyword evidence="10" id="KW-0325">Glycoprotein</keyword>
<dbReference type="GO" id="GO:0005576">
    <property type="term" value="C:extracellular region"/>
    <property type="evidence" value="ECO:0007669"/>
    <property type="project" value="UniProtKB-SubCell"/>
</dbReference>
<comment type="subcellular location">
    <subcellularLocation>
        <location evidence="1">Secreted</location>
    </subcellularLocation>
</comment>
<organism evidence="16 17">
    <name type="scientific">Camelus dromedarius</name>
    <name type="common">Dromedary</name>
    <name type="synonym">Arabian camel</name>
    <dbReference type="NCBI Taxonomy" id="9838"/>
    <lineage>
        <taxon>Eukaryota</taxon>
        <taxon>Metazoa</taxon>
        <taxon>Chordata</taxon>
        <taxon>Craniata</taxon>
        <taxon>Vertebrata</taxon>
        <taxon>Euteleostomi</taxon>
        <taxon>Mammalia</taxon>
        <taxon>Eutheria</taxon>
        <taxon>Laurasiatheria</taxon>
        <taxon>Artiodactyla</taxon>
        <taxon>Tylopoda</taxon>
        <taxon>Camelidae</taxon>
        <taxon>Camelus</taxon>
    </lineage>
</organism>
<keyword evidence="4" id="KW-0399">Innate immunity</keyword>
<feature type="domain" description="Peptidoglycan recognition protein family" evidence="15">
    <location>
        <begin position="78"/>
        <end position="220"/>
    </location>
</feature>
<evidence type="ECO:0000256" key="11">
    <source>
        <dbReference type="ARBA" id="ARBA00053301"/>
    </source>
</evidence>
<dbReference type="PANTHER" id="PTHR11022:SF12">
    <property type="entry name" value="PEPTIDOGLYCAN RECOGNITION PROTEIN 3"/>
    <property type="match status" value="1"/>
</dbReference>
<evidence type="ECO:0000313" key="17">
    <source>
        <dbReference type="Proteomes" id="UP000299084"/>
    </source>
</evidence>
<keyword evidence="8" id="KW-0044">Antibiotic</keyword>
<protein>
    <submittedName>
        <fullName evidence="16">Peptidoglycan recognition protein 3</fullName>
    </submittedName>
</protein>
<keyword evidence="7" id="KW-0391">Immunity</keyword>
<evidence type="ECO:0000256" key="2">
    <source>
        <dbReference type="ARBA" id="ARBA00007553"/>
    </source>
</evidence>
<evidence type="ECO:0000256" key="3">
    <source>
        <dbReference type="ARBA" id="ARBA00022525"/>
    </source>
</evidence>
<evidence type="ECO:0000256" key="13">
    <source>
        <dbReference type="SAM" id="SignalP"/>
    </source>
</evidence>
<dbReference type="SMART" id="SM00644">
    <property type="entry name" value="Ami_2"/>
    <property type="match status" value="2"/>
</dbReference>
<feature type="domain" description="Peptidoglycan recognition protein family" evidence="15">
    <location>
        <begin position="236"/>
        <end position="377"/>
    </location>
</feature>
<dbReference type="Pfam" id="PF01510">
    <property type="entry name" value="Amidase_2"/>
    <property type="match status" value="2"/>
</dbReference>
<feature type="chain" id="PRO_5024459569" evidence="13">
    <location>
        <begin position="18"/>
        <end position="398"/>
    </location>
</feature>
<dbReference type="GO" id="GO:0008745">
    <property type="term" value="F:N-acetylmuramoyl-L-alanine amidase activity"/>
    <property type="evidence" value="ECO:0007669"/>
    <property type="project" value="InterPro"/>
</dbReference>
<evidence type="ECO:0000256" key="7">
    <source>
        <dbReference type="ARBA" id="ARBA00022859"/>
    </source>
</evidence>
<feature type="domain" description="N-acetylmuramoyl-L-alanine amidase" evidence="14">
    <location>
        <begin position="246"/>
        <end position="383"/>
    </location>
</feature>
<dbReference type="CDD" id="cd06583">
    <property type="entry name" value="PGRP"/>
    <property type="match status" value="2"/>
</dbReference>
<feature type="signal peptide" evidence="13">
    <location>
        <begin position="1"/>
        <end position="17"/>
    </location>
</feature>
<evidence type="ECO:0000259" key="14">
    <source>
        <dbReference type="SMART" id="SM00644"/>
    </source>
</evidence>
<dbReference type="AlphaFoldDB" id="A0A5N4CPA6"/>
<comment type="function">
    <text evidence="11">Pattern receptor that binds to murein peptidoglycans (PGN) of Gram-positive bacteria. Has bactericidal activity towards Gram-positive bacteria. May kill Gram-positive bacteria by interfering with peptidoglycan biosynthesis. Also binds to Gram-negative bacteria, and has bacteriostatic activity towards Gram-negative bacteria. Plays a role in innate immunity.</text>
</comment>
<evidence type="ECO:0000313" key="16">
    <source>
        <dbReference type="EMBL" id="KAB1260204.1"/>
    </source>
</evidence>
<keyword evidence="17" id="KW-1185">Reference proteome</keyword>
<dbReference type="InterPro" id="IPR015510">
    <property type="entry name" value="PGRP"/>
</dbReference>
<keyword evidence="3" id="KW-0964">Secreted</keyword>
<dbReference type="FunFam" id="3.40.80.10:FF:000001">
    <property type="entry name" value="Peptidoglycan recognition protein 1"/>
    <property type="match status" value="1"/>
</dbReference>
<keyword evidence="5 13" id="KW-0732">Signal</keyword>
<comment type="caution">
    <text evidence="16">The sequence shown here is derived from an EMBL/GenBank/DDBJ whole genome shotgun (WGS) entry which is preliminary data.</text>
</comment>